<dbReference type="EMBL" id="CP014924">
    <property type="protein sequence ID" value="ANZ66507.1"/>
    <property type="molecule type" value="Genomic_DNA"/>
</dbReference>
<keyword evidence="1" id="KW-0540">Nuclease</keyword>
<dbReference type="AlphaFoldDB" id="A0A1B2IWT5"/>
<dbReference type="CDD" id="cd00085">
    <property type="entry name" value="HNHc"/>
    <property type="match status" value="1"/>
</dbReference>
<keyword evidence="2" id="KW-0378">Hydrolase</keyword>
<feature type="region of interest" description="Disordered" evidence="5">
    <location>
        <begin position="114"/>
        <end position="136"/>
    </location>
</feature>
<dbReference type="OrthoDB" id="9811997at2"/>
<accession>A0A1B2IWT5</accession>
<dbReference type="Pfam" id="PF01844">
    <property type="entry name" value="HNH"/>
    <property type="match status" value="1"/>
</dbReference>
<dbReference type="InterPro" id="IPR002711">
    <property type="entry name" value="HNH"/>
</dbReference>
<dbReference type="InterPro" id="IPR003615">
    <property type="entry name" value="HNH_nuc"/>
</dbReference>
<dbReference type="SMART" id="SM00507">
    <property type="entry name" value="HNHc"/>
    <property type="match status" value="1"/>
</dbReference>
<keyword evidence="7" id="KW-0255">Endonuclease</keyword>
<dbReference type="GO" id="GO:0004519">
    <property type="term" value="F:endonuclease activity"/>
    <property type="evidence" value="ECO:0007669"/>
    <property type="project" value="UniProtKB-KW"/>
</dbReference>
<dbReference type="PANTHER" id="PTHR41286:SF1">
    <property type="entry name" value="HNH NUCLEASE YAJD-RELATED"/>
    <property type="match status" value="1"/>
</dbReference>
<dbReference type="STRING" id="240427.AYR62_13760"/>
<evidence type="ECO:0000256" key="4">
    <source>
        <dbReference type="ARBA" id="ARBA00040194"/>
    </source>
</evidence>
<proteinExistence type="inferred from homology"/>
<dbReference type="Gene3D" id="1.10.30.50">
    <property type="match status" value="1"/>
</dbReference>
<evidence type="ECO:0000313" key="7">
    <source>
        <dbReference type="EMBL" id="ANZ66507.1"/>
    </source>
</evidence>
<dbReference type="Proteomes" id="UP000093267">
    <property type="component" value="Chromosome"/>
</dbReference>
<evidence type="ECO:0000313" key="8">
    <source>
        <dbReference type="Proteomes" id="UP000093267"/>
    </source>
</evidence>
<dbReference type="KEGG" id="lpd:AYR62_13760"/>
<evidence type="ECO:0000259" key="6">
    <source>
        <dbReference type="SMART" id="SM00507"/>
    </source>
</evidence>
<evidence type="ECO:0000256" key="3">
    <source>
        <dbReference type="ARBA" id="ARBA00038412"/>
    </source>
</evidence>
<protein>
    <recommendedName>
        <fullName evidence="4">Putative HNH nuclease YajD</fullName>
    </recommendedName>
</protein>
<evidence type="ECO:0000256" key="2">
    <source>
        <dbReference type="ARBA" id="ARBA00022801"/>
    </source>
</evidence>
<feature type="domain" description="HNH nuclease" evidence="6">
    <location>
        <begin position="60"/>
        <end position="114"/>
    </location>
</feature>
<organism evidence="7 8">
    <name type="scientific">Secundilactobacillus paracollinoides</name>
    <dbReference type="NCBI Taxonomy" id="240427"/>
    <lineage>
        <taxon>Bacteria</taxon>
        <taxon>Bacillati</taxon>
        <taxon>Bacillota</taxon>
        <taxon>Bacilli</taxon>
        <taxon>Lactobacillales</taxon>
        <taxon>Lactobacillaceae</taxon>
        <taxon>Secundilactobacillus</taxon>
    </lineage>
</organism>
<feature type="compositionally biased region" description="Basic and acidic residues" evidence="5">
    <location>
        <begin position="119"/>
        <end position="129"/>
    </location>
</feature>
<name>A0A1B2IWT5_9LACO</name>
<reference evidence="7 8" key="1">
    <citation type="submission" date="2016-03" db="EMBL/GenBank/DDBJ databases">
        <title>Pediococcus and Lactobacillus from brewery environment - whole genome sequencing and assembly.</title>
        <authorList>
            <person name="Behr J."/>
            <person name="Geissler A.J."/>
            <person name="Vogel R.F."/>
        </authorList>
    </citation>
    <scope>NUCLEOTIDE SEQUENCE [LARGE SCALE GENOMIC DNA]</scope>
    <source>
        <strain evidence="7 8">TMW 1.1995</strain>
    </source>
</reference>
<dbReference type="GO" id="GO:0008270">
    <property type="term" value="F:zinc ion binding"/>
    <property type="evidence" value="ECO:0007669"/>
    <property type="project" value="InterPro"/>
</dbReference>
<dbReference type="GO" id="GO:0016787">
    <property type="term" value="F:hydrolase activity"/>
    <property type="evidence" value="ECO:0007669"/>
    <property type="project" value="UniProtKB-KW"/>
</dbReference>
<dbReference type="RefSeq" id="WP_054711944.1">
    <property type="nucleotide sequence ID" value="NZ_CP014912.1"/>
</dbReference>
<evidence type="ECO:0000256" key="1">
    <source>
        <dbReference type="ARBA" id="ARBA00022722"/>
    </source>
</evidence>
<dbReference type="GO" id="GO:0003676">
    <property type="term" value="F:nucleic acid binding"/>
    <property type="evidence" value="ECO:0007669"/>
    <property type="project" value="InterPro"/>
</dbReference>
<dbReference type="PANTHER" id="PTHR41286">
    <property type="entry name" value="HNH NUCLEASE YAJD-RELATED"/>
    <property type="match status" value="1"/>
</dbReference>
<keyword evidence="8" id="KW-1185">Reference proteome</keyword>
<dbReference type="GO" id="GO:0005829">
    <property type="term" value="C:cytosol"/>
    <property type="evidence" value="ECO:0007669"/>
    <property type="project" value="TreeGrafter"/>
</dbReference>
<sequence length="136" mass="16473">MAKPMKQCNHAGCRQLVPYDVRYCDKHQHKANAETYHKRMYGEYEGRYQQFYKSSQWRKLSRRFLENNPICVQCYQDGVIRKADVVDHIVELRDDWSRRLDESNLQPLCYRHHNQKTKQAREIRQKEGSTRNSVRP</sequence>
<gene>
    <name evidence="7" type="ORF">AYR63_04740</name>
</gene>
<comment type="similarity">
    <text evidence="3">Belongs to the HNH nuclease family.</text>
</comment>
<evidence type="ECO:0000256" key="5">
    <source>
        <dbReference type="SAM" id="MobiDB-lite"/>
    </source>
</evidence>